<protein>
    <recommendedName>
        <fullName evidence="2">Regulatory protein YycH-like domain-containing protein</fullName>
    </recommendedName>
</protein>
<dbReference type="eggNOG" id="COG4853">
    <property type="taxonomic scope" value="Bacteria"/>
</dbReference>
<organism evidence="3 4">
    <name type="scientific">Alloiococcus otitis ATCC 51267</name>
    <dbReference type="NCBI Taxonomy" id="883081"/>
    <lineage>
        <taxon>Bacteria</taxon>
        <taxon>Bacillati</taxon>
        <taxon>Bacillota</taxon>
        <taxon>Bacilli</taxon>
        <taxon>Lactobacillales</taxon>
        <taxon>Carnobacteriaceae</taxon>
        <taxon>Alloiococcus</taxon>
    </lineage>
</organism>
<dbReference type="GO" id="GO:0016020">
    <property type="term" value="C:membrane"/>
    <property type="evidence" value="ECO:0007669"/>
    <property type="project" value="InterPro"/>
</dbReference>
<dbReference type="OrthoDB" id="2135943at2"/>
<dbReference type="Gene3D" id="2.40.128.690">
    <property type="entry name" value="YycH protein, domain 3-like"/>
    <property type="match status" value="1"/>
</dbReference>
<comment type="caution">
    <text evidence="3">The sequence shown here is derived from an EMBL/GenBank/DDBJ whole genome shotgun (WGS) entry which is preliminary data.</text>
</comment>
<evidence type="ECO:0000313" key="4">
    <source>
        <dbReference type="Proteomes" id="UP000009875"/>
    </source>
</evidence>
<feature type="region of interest" description="Disordered" evidence="1">
    <location>
        <begin position="268"/>
        <end position="326"/>
    </location>
</feature>
<reference evidence="3 4" key="1">
    <citation type="submission" date="2012-09" db="EMBL/GenBank/DDBJ databases">
        <title>The Genome Sequence of Alloiococcus otitis ATCC 51267.</title>
        <authorList>
            <consortium name="The Broad Institute Genome Sequencing Platform"/>
            <person name="Earl A."/>
            <person name="Ward D."/>
            <person name="Feldgarden M."/>
            <person name="Gevers D."/>
            <person name="Huys G."/>
            <person name="Walker B."/>
            <person name="Young S.K."/>
            <person name="Zeng Q."/>
            <person name="Gargeya S."/>
            <person name="Fitzgerald M."/>
            <person name="Haas B."/>
            <person name="Abouelleil A."/>
            <person name="Alvarado L."/>
            <person name="Arachchi H.M."/>
            <person name="Berlin A.M."/>
            <person name="Chapman S.B."/>
            <person name="Goldberg J."/>
            <person name="Griggs A."/>
            <person name="Gujja S."/>
            <person name="Hansen M."/>
            <person name="Howarth C."/>
            <person name="Imamovic A."/>
            <person name="Larimer J."/>
            <person name="McCowen C."/>
            <person name="Montmayeur A."/>
            <person name="Murphy C."/>
            <person name="Neiman D."/>
            <person name="Pearson M."/>
            <person name="Priest M."/>
            <person name="Roberts A."/>
            <person name="Saif S."/>
            <person name="Shea T."/>
            <person name="Sisk P."/>
            <person name="Sykes S."/>
            <person name="Wortman J."/>
            <person name="Nusbaum C."/>
            <person name="Birren B."/>
        </authorList>
    </citation>
    <scope>NUCLEOTIDE SEQUENCE [LARGE SCALE GENOMIC DNA]</scope>
    <source>
        <strain evidence="3 4">ATCC 51267</strain>
    </source>
</reference>
<name>K9EAS2_9LACT</name>
<dbReference type="STRING" id="883081.HMPREF9698_00736"/>
<dbReference type="RefSeq" id="WP_003777475.1">
    <property type="nucleotide sequence ID" value="NZ_JH992958.1"/>
</dbReference>
<keyword evidence="4" id="KW-1185">Reference proteome</keyword>
<sequence>MDFKKIETIFIIAFAILNLYLFNSYTNRTSLHYATSFDDSVNIVERMDQSDINLPNFEEVEHEVKAVQADDHDLLEEEAIDLEDQAGSVSSDGSYYTSFLSNPLELDGNPNDGFTDSDYMAIEEFVKSDYVLFGQEYSFGEFDPETSRFIYYQTVNGLPVMDGTSQISLFIDSNNDIFSYHQLYAGPMTDQGEEEETITDLEAVQILFQNNDIPPGSTVDLPILSYHRTLDLEDLSIYTPVWVVRVSTSSGKQSFRVHALNGTIIQNPAVFPLEEEEEDQESGDDEGDQDFEEADGEDDGPDQDPTEDDDEGQNDQDQNAEEQMND</sequence>
<dbReference type="HOGENOM" id="CLU_078250_1_0_9"/>
<dbReference type="EMBL" id="AGXA01000016">
    <property type="protein sequence ID" value="EKU93788.1"/>
    <property type="molecule type" value="Genomic_DNA"/>
</dbReference>
<dbReference type="InterPro" id="IPR018604">
    <property type="entry name" value="YycI-like"/>
</dbReference>
<evidence type="ECO:0000256" key="1">
    <source>
        <dbReference type="SAM" id="MobiDB-lite"/>
    </source>
</evidence>
<feature type="domain" description="Regulatory protein YycH-like" evidence="2">
    <location>
        <begin position="36"/>
        <end position="259"/>
    </location>
</feature>
<dbReference type="AlphaFoldDB" id="K9EAS2"/>
<proteinExistence type="predicted"/>
<feature type="compositionally biased region" description="Acidic residues" evidence="1">
    <location>
        <begin position="273"/>
        <end position="326"/>
    </location>
</feature>
<dbReference type="Proteomes" id="UP000009875">
    <property type="component" value="Unassembled WGS sequence"/>
</dbReference>
<evidence type="ECO:0000259" key="2">
    <source>
        <dbReference type="Pfam" id="PF09648"/>
    </source>
</evidence>
<gene>
    <name evidence="3" type="ORF">HMPREF9698_00736</name>
</gene>
<accession>K9EAS2</accession>
<evidence type="ECO:0000313" key="3">
    <source>
        <dbReference type="EMBL" id="EKU93788.1"/>
    </source>
</evidence>
<dbReference type="Pfam" id="PF09648">
    <property type="entry name" value="YycI"/>
    <property type="match status" value="1"/>
</dbReference>